<evidence type="ECO:0000256" key="8">
    <source>
        <dbReference type="HAMAP-Rule" id="MF_00361"/>
    </source>
</evidence>
<feature type="binding site" evidence="8">
    <location>
        <position position="172"/>
    </location>
    <ligand>
        <name>NAD(+)</name>
        <dbReference type="ChEBI" id="CHEBI:57540"/>
    </ligand>
</feature>
<keyword evidence="8" id="KW-0963">Cytoplasm</keyword>
<evidence type="ECO:0000313" key="9">
    <source>
        <dbReference type="EMBL" id="QSZ26501.1"/>
    </source>
</evidence>
<name>A0A975ATR9_9THEO</name>
<dbReference type="GO" id="GO:0003951">
    <property type="term" value="F:NAD+ kinase activity"/>
    <property type="evidence" value="ECO:0007669"/>
    <property type="project" value="UniProtKB-UniRule"/>
</dbReference>
<dbReference type="GO" id="GO:0005737">
    <property type="term" value="C:cytoplasm"/>
    <property type="evidence" value="ECO:0007669"/>
    <property type="project" value="UniProtKB-SubCell"/>
</dbReference>
<evidence type="ECO:0000256" key="2">
    <source>
        <dbReference type="ARBA" id="ARBA00022741"/>
    </source>
</evidence>
<dbReference type="Pfam" id="PF01513">
    <property type="entry name" value="NAD_kinase"/>
    <property type="match status" value="1"/>
</dbReference>
<protein>
    <recommendedName>
        <fullName evidence="8">NAD kinase</fullName>
        <ecNumber evidence="8">2.7.1.23</ecNumber>
    </recommendedName>
    <alternativeName>
        <fullName evidence="8">ATP-dependent NAD kinase</fullName>
    </alternativeName>
</protein>
<keyword evidence="6 8" id="KW-0520">NAD</keyword>
<comment type="cofactor">
    <cofactor evidence="8">
        <name>a divalent metal cation</name>
        <dbReference type="ChEBI" id="CHEBI:60240"/>
    </cofactor>
</comment>
<dbReference type="Gene3D" id="3.40.50.10330">
    <property type="entry name" value="Probable inorganic polyphosphate/atp-NAD kinase, domain 1"/>
    <property type="match status" value="1"/>
</dbReference>
<gene>
    <name evidence="8" type="primary">nadK</name>
    <name evidence="9" type="ORF">ACETAC_06150</name>
</gene>
<feature type="binding site" evidence="8">
    <location>
        <begin position="142"/>
        <end position="143"/>
    </location>
    <ligand>
        <name>NAD(+)</name>
        <dbReference type="ChEBI" id="CHEBI:57540"/>
    </ligand>
</feature>
<dbReference type="GO" id="GO:0005524">
    <property type="term" value="F:ATP binding"/>
    <property type="evidence" value="ECO:0007669"/>
    <property type="project" value="UniProtKB-KW"/>
</dbReference>
<comment type="function">
    <text evidence="8">Involved in the regulation of the intracellular balance of NAD and NADP, and is a key enzyme in the biosynthesis of NADP. Catalyzes specifically the phosphorylation on 2'-hydroxyl of the adenosine moiety of NAD to yield NADP.</text>
</comment>
<dbReference type="RefSeq" id="WP_284679175.1">
    <property type="nucleotide sequence ID" value="NZ_CP060096.1"/>
</dbReference>
<dbReference type="Pfam" id="PF20143">
    <property type="entry name" value="NAD_kinase_C"/>
    <property type="match status" value="1"/>
</dbReference>
<comment type="similarity">
    <text evidence="8">Belongs to the NAD kinase family.</text>
</comment>
<dbReference type="Gene3D" id="2.60.200.30">
    <property type="entry name" value="Probable inorganic polyphosphate/atp-NAD kinase, domain 2"/>
    <property type="match status" value="1"/>
</dbReference>
<dbReference type="InterPro" id="IPR017438">
    <property type="entry name" value="ATP-NAD_kinase_N"/>
</dbReference>
<evidence type="ECO:0000256" key="6">
    <source>
        <dbReference type="ARBA" id="ARBA00023027"/>
    </source>
</evidence>
<comment type="subcellular location">
    <subcellularLocation>
        <location evidence="8">Cytoplasm</location>
    </subcellularLocation>
</comment>
<sequence length="288" mass="32447">MKKIGIVPNIHKDKDLETTKILVKWILEHNGLPFLNEIIASKIEYPEYGKDSIEIYKECDCLIVLGGDGTILNIARQCAPYSTPILGVNLGHLGFLAEVDSNNIFAAMEKLYNGEYTIDKRMMLEASIIKNDMEIVKFRALNDIVVTRGVFPHMVRLEVYVNDQYLDTYLSDGVIISSPTGSTAYSLSAGGPIVYPNLELLIITPICPHALHSRSIIVSSNDKVKLKIADENQDIMVTTDGQQGYKLNSRNLVYIKKSSKYTNLIKIENTNFFDLLRDKLSERNTNIR</sequence>
<dbReference type="PANTHER" id="PTHR20275">
    <property type="entry name" value="NAD KINASE"/>
    <property type="match status" value="1"/>
</dbReference>
<dbReference type="SUPFAM" id="SSF111331">
    <property type="entry name" value="NAD kinase/diacylglycerol kinase-like"/>
    <property type="match status" value="1"/>
</dbReference>
<dbReference type="InterPro" id="IPR002504">
    <property type="entry name" value="NADK"/>
</dbReference>
<evidence type="ECO:0000256" key="7">
    <source>
        <dbReference type="ARBA" id="ARBA00047925"/>
    </source>
</evidence>
<dbReference type="GO" id="GO:0051287">
    <property type="term" value="F:NAD binding"/>
    <property type="evidence" value="ECO:0007669"/>
    <property type="project" value="UniProtKB-ARBA"/>
</dbReference>
<dbReference type="InterPro" id="IPR017437">
    <property type="entry name" value="ATP-NAD_kinase_PpnK-typ_C"/>
</dbReference>
<dbReference type="HAMAP" id="MF_00361">
    <property type="entry name" value="NAD_kinase"/>
    <property type="match status" value="1"/>
</dbReference>
<dbReference type="InterPro" id="IPR016064">
    <property type="entry name" value="NAD/diacylglycerol_kinase_sf"/>
</dbReference>
<keyword evidence="4 8" id="KW-0067">ATP-binding</keyword>
<feature type="binding site" evidence="8">
    <location>
        <position position="242"/>
    </location>
    <ligand>
        <name>NAD(+)</name>
        <dbReference type="ChEBI" id="CHEBI:57540"/>
    </ligand>
</feature>
<dbReference type="PANTHER" id="PTHR20275:SF0">
    <property type="entry name" value="NAD KINASE"/>
    <property type="match status" value="1"/>
</dbReference>
<proteinExistence type="inferred from homology"/>
<feature type="active site" description="Proton acceptor" evidence="8">
    <location>
        <position position="68"/>
    </location>
</feature>
<dbReference type="Proteomes" id="UP000671913">
    <property type="component" value="Chromosome"/>
</dbReference>
<keyword evidence="2 8" id="KW-0547">Nucleotide-binding</keyword>
<evidence type="ECO:0000256" key="4">
    <source>
        <dbReference type="ARBA" id="ARBA00022840"/>
    </source>
</evidence>
<evidence type="ECO:0000313" key="10">
    <source>
        <dbReference type="Proteomes" id="UP000671913"/>
    </source>
</evidence>
<keyword evidence="10" id="KW-1185">Reference proteome</keyword>
<keyword evidence="5 8" id="KW-0521">NADP</keyword>
<comment type="caution">
    <text evidence="8">Lacks conserved residue(s) required for the propagation of feature annotation.</text>
</comment>
<evidence type="ECO:0000256" key="1">
    <source>
        <dbReference type="ARBA" id="ARBA00022679"/>
    </source>
</evidence>
<evidence type="ECO:0000256" key="3">
    <source>
        <dbReference type="ARBA" id="ARBA00022777"/>
    </source>
</evidence>
<dbReference type="KEGG" id="aaut:ACETAC_06150"/>
<dbReference type="FunFam" id="2.60.200.30:FF:000009">
    <property type="entry name" value="Poly(P)/ATP NAD kinase"/>
    <property type="match status" value="1"/>
</dbReference>
<dbReference type="GO" id="GO:0046872">
    <property type="term" value="F:metal ion binding"/>
    <property type="evidence" value="ECO:0007669"/>
    <property type="project" value="UniProtKB-UniRule"/>
</dbReference>
<dbReference type="GO" id="GO:0006741">
    <property type="term" value="P:NADP+ biosynthetic process"/>
    <property type="evidence" value="ECO:0007669"/>
    <property type="project" value="UniProtKB-UniRule"/>
</dbReference>
<feature type="binding site" evidence="8">
    <location>
        <begin position="68"/>
        <end position="69"/>
    </location>
    <ligand>
        <name>NAD(+)</name>
        <dbReference type="ChEBI" id="CHEBI:57540"/>
    </ligand>
</feature>
<accession>A0A975ATR9</accession>
<keyword evidence="3 8" id="KW-0418">Kinase</keyword>
<feature type="binding site" evidence="8">
    <location>
        <begin position="183"/>
        <end position="188"/>
    </location>
    <ligand>
        <name>NAD(+)</name>
        <dbReference type="ChEBI" id="CHEBI:57540"/>
    </ligand>
</feature>
<evidence type="ECO:0000256" key="5">
    <source>
        <dbReference type="ARBA" id="ARBA00022857"/>
    </source>
</evidence>
<organism evidence="9 10">
    <name type="scientific">Aceticella autotrophica</name>
    <dbReference type="NCBI Taxonomy" id="2755338"/>
    <lineage>
        <taxon>Bacteria</taxon>
        <taxon>Bacillati</taxon>
        <taxon>Bacillota</taxon>
        <taxon>Clostridia</taxon>
        <taxon>Thermoanaerobacterales</taxon>
        <taxon>Thermoanaerobacteraceae</taxon>
        <taxon>Aceticella</taxon>
    </lineage>
</organism>
<feature type="binding site" evidence="8">
    <location>
        <position position="153"/>
    </location>
    <ligand>
        <name>NAD(+)</name>
        <dbReference type="ChEBI" id="CHEBI:57540"/>
    </ligand>
</feature>
<dbReference type="GO" id="GO:0019674">
    <property type="term" value="P:NAD+ metabolic process"/>
    <property type="evidence" value="ECO:0007669"/>
    <property type="project" value="InterPro"/>
</dbReference>
<keyword evidence="1 8" id="KW-0808">Transferase</keyword>
<dbReference type="EC" id="2.7.1.23" evidence="8"/>
<dbReference type="EMBL" id="CP060096">
    <property type="protein sequence ID" value="QSZ26501.1"/>
    <property type="molecule type" value="Genomic_DNA"/>
</dbReference>
<dbReference type="AlphaFoldDB" id="A0A975ATR9"/>
<comment type="catalytic activity">
    <reaction evidence="7 8">
        <text>NAD(+) + ATP = ADP + NADP(+) + H(+)</text>
        <dbReference type="Rhea" id="RHEA:18629"/>
        <dbReference type="ChEBI" id="CHEBI:15378"/>
        <dbReference type="ChEBI" id="CHEBI:30616"/>
        <dbReference type="ChEBI" id="CHEBI:57540"/>
        <dbReference type="ChEBI" id="CHEBI:58349"/>
        <dbReference type="ChEBI" id="CHEBI:456216"/>
        <dbReference type="EC" id="2.7.1.23"/>
    </reaction>
</comment>
<reference evidence="9" key="1">
    <citation type="submission" date="2020-08" db="EMBL/GenBank/DDBJ databases">
        <title>Genomic insights into the carbon and energy metabolism of the first obligate autotrophic acetogenic bacterium Aceticella autotrophica gen. nov., sp. nov.</title>
        <authorList>
            <person name="Toshchakov S.V."/>
            <person name="Elcheninov A.G."/>
            <person name="Kublanov I.V."/>
            <person name="Frolov E.N."/>
            <person name="Lebedinsky A.V."/>
        </authorList>
    </citation>
    <scope>NUCLEOTIDE SEQUENCE</scope>
    <source>
        <strain evidence="9">3443-3Ac</strain>
    </source>
</reference>